<name>A0A2S5D136_LYSSH</name>
<protein>
    <submittedName>
        <fullName evidence="2">Uncharacterized protein</fullName>
    </submittedName>
</protein>
<gene>
    <name evidence="2" type="ORF">LYSIN_01572</name>
</gene>
<feature type="transmembrane region" description="Helical" evidence="1">
    <location>
        <begin position="168"/>
        <end position="190"/>
    </location>
</feature>
<evidence type="ECO:0000313" key="3">
    <source>
        <dbReference type="Proteomes" id="UP000237319"/>
    </source>
</evidence>
<dbReference type="RefSeq" id="WP_103976828.1">
    <property type="nucleotide sequence ID" value="NZ_PGLV01000001.1"/>
</dbReference>
<evidence type="ECO:0000313" key="2">
    <source>
        <dbReference type="EMBL" id="POZ56789.1"/>
    </source>
</evidence>
<sequence>MAKPKPFFGKVIVGQVLTEKHTIDWNSEINEKLEHRDLVIKQFGELTPKVNHEKWKGSLSSIEIVNETNAKNLADSIVRGTVGSVALGGVGAIAGMMSAKNDTTFNVMITYNNNQIDLIECDIKLYTKLLQQVKENQALGITEFEDVYFSEDEHKKNNEKWEEQNKGMWMFGCGCFSLMGLFLYLLIVIFK</sequence>
<reference evidence="2 3" key="1">
    <citation type="submission" date="2017-11" db="EMBL/GenBank/DDBJ databases">
        <title>Genome sequence of Lysinibacillus sphaericus, a lignin-degrading bacteria isolated from municipal solid waste soil.</title>
        <authorList>
            <person name="Persinoti G.F."/>
            <person name="Paixao D.A."/>
            <person name="Bugg T.D."/>
            <person name="Squina F.M."/>
        </authorList>
    </citation>
    <scope>NUCLEOTIDE SEQUENCE [LARGE SCALE GENOMIC DNA]</scope>
    <source>
        <strain evidence="2 3">A1</strain>
    </source>
</reference>
<dbReference type="AlphaFoldDB" id="A0A2S5D136"/>
<keyword evidence="3" id="KW-1185">Reference proteome</keyword>
<dbReference type="EMBL" id="PGLV01000001">
    <property type="protein sequence ID" value="POZ56789.1"/>
    <property type="molecule type" value="Genomic_DNA"/>
</dbReference>
<evidence type="ECO:0000256" key="1">
    <source>
        <dbReference type="SAM" id="Phobius"/>
    </source>
</evidence>
<organism evidence="2 3">
    <name type="scientific">Lysinibacillus sphaericus</name>
    <name type="common">Bacillus sphaericus</name>
    <dbReference type="NCBI Taxonomy" id="1421"/>
    <lineage>
        <taxon>Bacteria</taxon>
        <taxon>Bacillati</taxon>
        <taxon>Bacillota</taxon>
        <taxon>Bacilli</taxon>
        <taxon>Bacillales</taxon>
        <taxon>Bacillaceae</taxon>
        <taxon>Lysinibacillus</taxon>
    </lineage>
</organism>
<accession>A0A2S5D136</accession>
<keyword evidence="1" id="KW-1133">Transmembrane helix</keyword>
<dbReference type="Proteomes" id="UP000237319">
    <property type="component" value="Unassembled WGS sequence"/>
</dbReference>
<proteinExistence type="predicted"/>
<keyword evidence="1" id="KW-0472">Membrane</keyword>
<comment type="caution">
    <text evidence="2">The sequence shown here is derived from an EMBL/GenBank/DDBJ whole genome shotgun (WGS) entry which is preliminary data.</text>
</comment>
<keyword evidence="1" id="KW-0812">Transmembrane</keyword>